<feature type="region of interest" description="Disordered" evidence="1">
    <location>
        <begin position="203"/>
        <end position="229"/>
    </location>
</feature>
<gene>
    <name evidence="2" type="ordered locus">TERTU_2453</name>
</gene>
<reference evidence="2 3" key="1">
    <citation type="journal article" date="2009" name="PLoS ONE">
        <title>The complete genome of Teredinibacter turnerae T7901: an intracellular endosymbiont of marine wood-boring bivalves (shipworms).</title>
        <authorList>
            <person name="Yang J.C."/>
            <person name="Madupu R."/>
            <person name="Durkin A.S."/>
            <person name="Ekborg N.A."/>
            <person name="Pedamallu C.S."/>
            <person name="Hostetler J.B."/>
            <person name="Radune D."/>
            <person name="Toms B.S."/>
            <person name="Henrissat B."/>
            <person name="Coutinho P.M."/>
            <person name="Schwarz S."/>
            <person name="Field L."/>
            <person name="Trindade-Silva A.E."/>
            <person name="Soares C.A.G."/>
            <person name="Elshahawi S."/>
            <person name="Hanora A."/>
            <person name="Schmidt E.W."/>
            <person name="Haygood M.G."/>
            <person name="Posfai J."/>
            <person name="Benner J."/>
            <person name="Madinger C."/>
            <person name="Nove J."/>
            <person name="Anton B."/>
            <person name="Chaudhary K."/>
            <person name="Foster J."/>
            <person name="Holman A."/>
            <person name="Kumar S."/>
            <person name="Lessard P.A."/>
            <person name="Luyten Y.A."/>
            <person name="Slatko B."/>
            <person name="Wood N."/>
            <person name="Wu B."/>
            <person name="Teplitski M."/>
            <person name="Mougous J.D."/>
            <person name="Ward N."/>
            <person name="Eisen J.A."/>
            <person name="Badger J.H."/>
            <person name="Distel D.L."/>
        </authorList>
    </citation>
    <scope>NUCLEOTIDE SEQUENCE [LARGE SCALE GENOMIC DNA]</scope>
    <source>
        <strain evidence="3">ATCC 39867 / T7901</strain>
    </source>
</reference>
<feature type="compositionally biased region" description="Basic and acidic residues" evidence="1">
    <location>
        <begin position="214"/>
        <end position="229"/>
    </location>
</feature>
<dbReference type="KEGG" id="ttu:TERTU_2453"/>
<organism evidence="2 3">
    <name type="scientific">Teredinibacter turnerae (strain ATCC 39867 / T7901)</name>
    <dbReference type="NCBI Taxonomy" id="377629"/>
    <lineage>
        <taxon>Bacteria</taxon>
        <taxon>Pseudomonadati</taxon>
        <taxon>Pseudomonadota</taxon>
        <taxon>Gammaproteobacteria</taxon>
        <taxon>Cellvibrionales</taxon>
        <taxon>Cellvibrionaceae</taxon>
        <taxon>Teredinibacter</taxon>
    </lineage>
</organism>
<keyword evidence="3" id="KW-1185">Reference proteome</keyword>
<dbReference type="eggNOG" id="ENOG5032UAN">
    <property type="taxonomic scope" value="Bacteria"/>
</dbReference>
<protein>
    <submittedName>
        <fullName evidence="2">Uncharacterized protein</fullName>
    </submittedName>
</protein>
<dbReference type="Proteomes" id="UP000009080">
    <property type="component" value="Chromosome"/>
</dbReference>
<proteinExistence type="predicted"/>
<sequence length="229" mass="26216">MSAINQFQERKRMVARKVQQLRLRVTELDELATTVDSLVESPQIAGHINDEAIDMVEAMLKLDSENQGLIVIQQTLLSKRSSFASIDREREIYRLRESDAAIARTLYMLNEAGRILRRRQAAEKLNLAEMEFYLKDLAWAHMLVGVVSTVAQGQKVQSNGDYLRAHAYYKRAQQVAVQTSSNDERKNDLVREITNLMHNKGKYLSPRFMPESQPSEREKNDHAASEAPL</sequence>
<dbReference type="AlphaFoldDB" id="C5BL18"/>
<dbReference type="RefSeq" id="WP_015816911.1">
    <property type="nucleotide sequence ID" value="NC_012997.1"/>
</dbReference>
<accession>C5BL18</accession>
<dbReference type="EMBL" id="CP001614">
    <property type="protein sequence ID" value="ACR10799.1"/>
    <property type="molecule type" value="Genomic_DNA"/>
</dbReference>
<dbReference type="HOGENOM" id="CLU_090329_0_0_6"/>
<name>C5BL18_TERTT</name>
<evidence type="ECO:0000313" key="3">
    <source>
        <dbReference type="Proteomes" id="UP000009080"/>
    </source>
</evidence>
<evidence type="ECO:0000313" key="2">
    <source>
        <dbReference type="EMBL" id="ACR10799.1"/>
    </source>
</evidence>
<evidence type="ECO:0000256" key="1">
    <source>
        <dbReference type="SAM" id="MobiDB-lite"/>
    </source>
</evidence>
<dbReference type="STRING" id="377629.TERTU_2453"/>